<dbReference type="SMART" id="SM00298">
    <property type="entry name" value="CHROMO"/>
    <property type="match status" value="1"/>
</dbReference>
<dbReference type="PROSITE" id="PS50013">
    <property type="entry name" value="CHROMO_2"/>
    <property type="match status" value="1"/>
</dbReference>
<dbReference type="OrthoDB" id="433924at2759"/>
<evidence type="ECO:0000259" key="5">
    <source>
        <dbReference type="PROSITE" id="PS50013"/>
    </source>
</evidence>
<dbReference type="Gene3D" id="2.40.50.40">
    <property type="match status" value="2"/>
</dbReference>
<dbReference type="PANTHER" id="PTHR22812">
    <property type="entry name" value="CHROMOBOX PROTEIN"/>
    <property type="match status" value="1"/>
</dbReference>
<dbReference type="InterPro" id="IPR000953">
    <property type="entry name" value="Chromo/chromo_shadow_dom"/>
</dbReference>
<organism evidence="6 7">
    <name type="scientific">Niveomyces insectorum RCEF 264</name>
    <dbReference type="NCBI Taxonomy" id="1081102"/>
    <lineage>
        <taxon>Eukaryota</taxon>
        <taxon>Fungi</taxon>
        <taxon>Dikarya</taxon>
        <taxon>Ascomycota</taxon>
        <taxon>Pezizomycotina</taxon>
        <taxon>Sordariomycetes</taxon>
        <taxon>Hypocreomycetidae</taxon>
        <taxon>Hypocreales</taxon>
        <taxon>Cordycipitaceae</taxon>
        <taxon>Niveomyces</taxon>
    </lineage>
</organism>
<dbReference type="Proteomes" id="UP000076874">
    <property type="component" value="Unassembled WGS sequence"/>
</dbReference>
<reference evidence="6 7" key="1">
    <citation type="journal article" date="2016" name="Genome Biol. Evol.">
        <title>Divergent and convergent evolution of fungal pathogenicity.</title>
        <authorList>
            <person name="Shang Y."/>
            <person name="Xiao G."/>
            <person name="Zheng P."/>
            <person name="Cen K."/>
            <person name="Zhan S."/>
            <person name="Wang C."/>
        </authorList>
    </citation>
    <scope>NUCLEOTIDE SEQUENCE [LARGE SCALE GENOMIC DNA]</scope>
    <source>
        <strain evidence="6 7">RCEF 264</strain>
    </source>
</reference>
<comment type="subunit">
    <text evidence="2">Component of the NuA4 histone acetyltransferase complex.</text>
</comment>
<feature type="compositionally biased region" description="Acidic residues" evidence="4">
    <location>
        <begin position="1"/>
        <end position="11"/>
    </location>
</feature>
<evidence type="ECO:0000313" key="6">
    <source>
        <dbReference type="EMBL" id="OAA60454.1"/>
    </source>
</evidence>
<dbReference type="SUPFAM" id="SSF54160">
    <property type="entry name" value="Chromo domain-like"/>
    <property type="match status" value="2"/>
</dbReference>
<name>A0A167TCG2_9HYPO</name>
<feature type="domain" description="Chromo" evidence="5">
    <location>
        <begin position="120"/>
        <end position="170"/>
    </location>
</feature>
<dbReference type="GO" id="GO:0005634">
    <property type="term" value="C:nucleus"/>
    <property type="evidence" value="ECO:0007669"/>
    <property type="project" value="UniProtKB-SubCell"/>
</dbReference>
<dbReference type="AlphaFoldDB" id="A0A167TCG2"/>
<evidence type="ECO:0000313" key="7">
    <source>
        <dbReference type="Proteomes" id="UP000076874"/>
    </source>
</evidence>
<dbReference type="InterPro" id="IPR051219">
    <property type="entry name" value="Heterochromatin_chromo-domain"/>
</dbReference>
<dbReference type="InterPro" id="IPR008251">
    <property type="entry name" value="Chromo_shadow_dom"/>
</dbReference>
<feature type="compositionally biased region" description="Acidic residues" evidence="4">
    <location>
        <begin position="100"/>
        <end position="120"/>
    </location>
</feature>
<gene>
    <name evidence="6" type="ORF">SPI_05578</name>
</gene>
<comment type="caution">
    <text evidence="6">The sequence shown here is derived from an EMBL/GenBank/DDBJ whole genome shotgun (WGS) entry which is preliminary data.</text>
</comment>
<feature type="compositionally biased region" description="Acidic residues" evidence="4">
    <location>
        <begin position="37"/>
        <end position="51"/>
    </location>
</feature>
<evidence type="ECO:0000256" key="3">
    <source>
        <dbReference type="ARBA" id="ARBA00023242"/>
    </source>
</evidence>
<dbReference type="InterPro" id="IPR016197">
    <property type="entry name" value="Chromo-like_dom_sf"/>
</dbReference>
<accession>A0A167TCG2</accession>
<feature type="region of interest" description="Disordered" evidence="4">
    <location>
        <begin position="184"/>
        <end position="239"/>
    </location>
</feature>
<protein>
    <submittedName>
        <fullName evidence="6">Chromo domain containing protein</fullName>
    </submittedName>
</protein>
<dbReference type="SMART" id="SM00300">
    <property type="entry name" value="ChSh"/>
    <property type="match status" value="1"/>
</dbReference>
<comment type="subcellular location">
    <subcellularLocation>
        <location evidence="1">Nucleus</location>
    </subcellularLocation>
</comment>
<dbReference type="GO" id="GO:0006338">
    <property type="term" value="P:chromatin remodeling"/>
    <property type="evidence" value="ECO:0007669"/>
    <property type="project" value="UniProtKB-ARBA"/>
</dbReference>
<feature type="compositionally biased region" description="Low complexity" evidence="4">
    <location>
        <begin position="65"/>
        <end position="99"/>
    </location>
</feature>
<evidence type="ECO:0000256" key="1">
    <source>
        <dbReference type="ARBA" id="ARBA00004123"/>
    </source>
</evidence>
<evidence type="ECO:0000256" key="4">
    <source>
        <dbReference type="SAM" id="MobiDB-lite"/>
    </source>
</evidence>
<dbReference type="STRING" id="1081102.A0A167TCG2"/>
<keyword evidence="3" id="KW-0539">Nucleus</keyword>
<dbReference type="Pfam" id="PF01393">
    <property type="entry name" value="Chromo_shadow"/>
    <property type="match status" value="1"/>
</dbReference>
<feature type="region of interest" description="Disordered" evidence="4">
    <location>
        <begin position="1"/>
        <end position="120"/>
    </location>
</feature>
<evidence type="ECO:0000256" key="2">
    <source>
        <dbReference type="ARBA" id="ARBA00011353"/>
    </source>
</evidence>
<dbReference type="CDD" id="cd18657">
    <property type="entry name" value="CSD_Swi6"/>
    <property type="match status" value="1"/>
</dbReference>
<dbReference type="EMBL" id="AZHD01000009">
    <property type="protein sequence ID" value="OAA60454.1"/>
    <property type="molecule type" value="Genomic_DNA"/>
</dbReference>
<sequence>MPPALSDDEMSDASGVGAVTTPPPPSSSKRGKKLGSYDDDDNNDDDDDNGFDDGGKAKRRGAAGGRSKQGTPANGTAPAATATAGGGARAAAAKNAAASDENEDEDEDDEDDDEEAEDEYEVQEIIGHMLDENNNPRFRVVWKGYEDPSDHTWEPEDNLKENASEILTDYIFKIGGLEKLYEKPAKGRKRGASSGAGAGAGGATTAKRVRQSGGNNGTHPADRASPGAVAKAFKPPAGSWEDDVVDVEMFRGDDGELRVFLTWKNGSKSQHSAQQTYVRCPQKILRFYESRISFKQATE</sequence>
<dbReference type="InterPro" id="IPR023780">
    <property type="entry name" value="Chromo_domain"/>
</dbReference>
<proteinExistence type="predicted"/>
<dbReference type="CDD" id="cd00024">
    <property type="entry name" value="CD_CSD"/>
    <property type="match status" value="1"/>
</dbReference>
<dbReference type="Pfam" id="PF00385">
    <property type="entry name" value="Chromo"/>
    <property type="match status" value="1"/>
</dbReference>
<keyword evidence="7" id="KW-1185">Reference proteome</keyword>